<dbReference type="EMBL" id="CM037627">
    <property type="protein sequence ID" value="KAH7989539.1"/>
    <property type="molecule type" value="Genomic_DNA"/>
</dbReference>
<protein>
    <submittedName>
        <fullName evidence="1">Uncharacterized protein</fullName>
    </submittedName>
</protein>
<sequence length="110" mass="12053">MEARAGGREAQQQSAHLKWAEGLPNVANQKMPCSAHCQDTEGKGETKSAASSPLVFWNFMNQRLGLIHRGESEATQQWPNVSLLVDDTFTSLVLSEFQCLSLSYSGVQPS</sequence>
<keyword evidence="2" id="KW-1185">Reference proteome</keyword>
<name>A0ACB8EB73_9SAUR</name>
<evidence type="ECO:0000313" key="2">
    <source>
        <dbReference type="Proteomes" id="UP000827872"/>
    </source>
</evidence>
<organism evidence="1 2">
    <name type="scientific">Sphaerodactylus townsendi</name>
    <dbReference type="NCBI Taxonomy" id="933632"/>
    <lineage>
        <taxon>Eukaryota</taxon>
        <taxon>Metazoa</taxon>
        <taxon>Chordata</taxon>
        <taxon>Craniata</taxon>
        <taxon>Vertebrata</taxon>
        <taxon>Euteleostomi</taxon>
        <taxon>Lepidosauria</taxon>
        <taxon>Squamata</taxon>
        <taxon>Bifurcata</taxon>
        <taxon>Gekkota</taxon>
        <taxon>Sphaerodactylidae</taxon>
        <taxon>Sphaerodactylus</taxon>
    </lineage>
</organism>
<gene>
    <name evidence="1" type="ORF">K3G42_010780</name>
</gene>
<evidence type="ECO:0000313" key="1">
    <source>
        <dbReference type="EMBL" id="KAH7989539.1"/>
    </source>
</evidence>
<dbReference type="Proteomes" id="UP000827872">
    <property type="component" value="Linkage Group LG14"/>
</dbReference>
<reference evidence="1" key="1">
    <citation type="submission" date="2021-08" db="EMBL/GenBank/DDBJ databases">
        <title>The first chromosome-level gecko genome reveals the dynamic sex chromosomes of Neotropical dwarf geckos (Sphaerodactylidae: Sphaerodactylus).</title>
        <authorList>
            <person name="Pinto B.J."/>
            <person name="Keating S.E."/>
            <person name="Gamble T."/>
        </authorList>
    </citation>
    <scope>NUCLEOTIDE SEQUENCE</scope>
    <source>
        <strain evidence="1">TG3544</strain>
    </source>
</reference>
<comment type="caution">
    <text evidence="1">The sequence shown here is derived from an EMBL/GenBank/DDBJ whole genome shotgun (WGS) entry which is preliminary data.</text>
</comment>
<proteinExistence type="predicted"/>
<accession>A0ACB8EB73</accession>